<dbReference type="GO" id="GO:0097225">
    <property type="term" value="C:sperm midpiece"/>
    <property type="evidence" value="ECO:0007669"/>
    <property type="project" value="TreeGrafter"/>
</dbReference>
<evidence type="ECO:0000313" key="4">
    <source>
        <dbReference type="EMBL" id="KAB1281586.1"/>
    </source>
</evidence>
<name>A0A5N4EEZ3_CAMDR</name>
<evidence type="ECO:0000259" key="2">
    <source>
        <dbReference type="Pfam" id="PF24082"/>
    </source>
</evidence>
<dbReference type="InterPro" id="IPR052634">
    <property type="entry name" value="Sperm_flagellar-bone_growth"/>
</dbReference>
<feature type="region of interest" description="Disordered" evidence="1">
    <location>
        <begin position="1544"/>
        <end position="1574"/>
    </location>
</feature>
<dbReference type="SUPFAM" id="SSF52540">
    <property type="entry name" value="P-loop containing nucleoside triphosphate hydrolases"/>
    <property type="match status" value="1"/>
</dbReference>
<feature type="compositionally biased region" description="Polar residues" evidence="1">
    <location>
        <begin position="1544"/>
        <end position="1569"/>
    </location>
</feature>
<dbReference type="InterPro" id="IPR056199">
    <property type="entry name" value="SPEF2_C"/>
</dbReference>
<dbReference type="STRING" id="9838.ENSCDRP00005001949"/>
<keyword evidence="4" id="KW-0282">Flagellum</keyword>
<proteinExistence type="predicted"/>
<feature type="domain" description="C17orf113 probable zinc finger" evidence="3">
    <location>
        <begin position="964"/>
        <end position="1022"/>
    </location>
</feature>
<protein>
    <submittedName>
        <fullName evidence="4">Sperm flagellar protein 2</fullName>
    </submittedName>
</protein>
<feature type="compositionally biased region" description="Basic and acidic residues" evidence="1">
    <location>
        <begin position="720"/>
        <end position="733"/>
    </location>
</feature>
<dbReference type="SUPFAM" id="SSF53098">
    <property type="entry name" value="Ribonuclease H-like"/>
    <property type="match status" value="1"/>
</dbReference>
<evidence type="ECO:0000313" key="5">
    <source>
        <dbReference type="Proteomes" id="UP000299084"/>
    </source>
</evidence>
<dbReference type="InterPro" id="IPR012337">
    <property type="entry name" value="RNaseH-like_sf"/>
</dbReference>
<feature type="region of interest" description="Disordered" evidence="1">
    <location>
        <begin position="720"/>
        <end position="768"/>
    </location>
</feature>
<dbReference type="Pfam" id="PF00406">
    <property type="entry name" value="ADK"/>
    <property type="match status" value="1"/>
</dbReference>
<feature type="non-terminal residue" evidence="4">
    <location>
        <position position="1"/>
    </location>
</feature>
<dbReference type="PANTHER" id="PTHR14919:SF0">
    <property type="entry name" value="SPERM FLAGELLAR PROTEIN 2"/>
    <property type="match status" value="1"/>
</dbReference>
<feature type="region of interest" description="Disordered" evidence="1">
    <location>
        <begin position="322"/>
        <end position="400"/>
    </location>
</feature>
<dbReference type="EMBL" id="JWIN03000003">
    <property type="protein sequence ID" value="KAB1281586.1"/>
    <property type="molecule type" value="Genomic_DNA"/>
</dbReference>
<evidence type="ECO:0000256" key="1">
    <source>
        <dbReference type="SAM" id="MobiDB-lite"/>
    </source>
</evidence>
<keyword evidence="4" id="KW-0966">Cell projection</keyword>
<sequence>ISKTVFCILDFPIQVLSIDTLVREAIQAFHNNEKVSEVAQQKQIAEEKALPVQQKPGKESQASGLHTVFSAELLSETEDKIRLGTNTKKSPKAEEVIASDSFSEFTVRAQLGAKSERLLKKGKCVSDVLLVSIMVNAINQIPEYKGWILDGFPMTLNQAKLLEEALTGCNRHLIEMEGKKLQISTLAVDPTTSREVPLPPSAFDFVMLLDISDNFSLNRMNDIMAEEISSETPHENINQRVAARNQDTGEDQNLRDQIQHRIIGFLDNWPLLEQWFTEPENILIKINAEVDKESLCQKVKEMFITEIMKKENKVKKKLEEKEAMKKEVSPAEATSPTPSLPPPPEPEKEKEGHPQHEHSKTPTAKGKPASGGKVLVKKSPADSADVSPAPIVPPPSKPGSEEWVYVNEPIPEEIPSFLVPYWNLIENSYINSIKTALRHLREDQHMVFAYLYDIRTSFQEFLRRPDHKQDFVSQWQADFNSLPDDLWDDEEMKAELHQRVNDLRDRLWDICDARKEEAEQERLDIINKSWLQDSIGITMNHFFSLMQAELNRFQDTKILLQDYYRGMECKIPTDDTKRFIHIPLVQLDSKDILEFQLRIPLVPRRSVSPDSAASRPKTKAILKGKIDYSLENVELNFEADEKTVIDTWQQASLAISHMVSSAYFYISFQLYPPLIQLSPEITAGVDTSKWLPSFINVALTEILLCYNQVAAEIQQRLMEEEKESQPVDTKEKPLPVAANKKVKRELPPQKKKEDKKGKGKSSPTAEAAPVMVPVEVTAEVELKNELSLRIKEEHLTALQFEERATQFRLELIKNKALASLEDLVTKAVDVYKLMEKWLGERYLNEMASVEKLTEVARYHIETSTKIQSELYLGQEDFFIKGDLKVFPDPPPPVRPAPVEKEENGTLTIEQLDSLRNQFLDIAPKDREPPDGVIRVTEKQKRPRILDHYLPKRNNQFLKIWLKKYPWLVYDEILNLMFCDLCRKHGMKSRGNQVSLFYGTDNFRTEFLNAHHLSKAHARASLVEATSGSPVGRATTELMVRTMSKVTLGRVENLFRSYHAIAKTGHPLKDFIWMCTLDDMKGIDIGPVFRTNKSARTFTYFIAEVERRTLREKLEKSKFFSVISDGLTDSSIQEAERVYVQFAHAGKVHCQIVGVQMVEKKDPLSIKNAIEKTLERNLQLRLSNQDWAKKLVGFGSDGASGSEAENSSGVALLLKEIQPCVLAVYCFPHHLELSYKAVFQSVLLYNHVRDLLQSIYYFYRNSPLHKSSLMAAFKGLHIRPVVPSPVGGGRWLQGLQAALQNFLKGYPAIVQQLHSTDESRNDTSHQKAKELLDFLLQADVVKFVHFLVDVINILSILSRVTQNRNSSIADVFATLESTLDMLRIYQTRPGPKERRVDSVTHFHGNCLGEFGEEEVSVLIAHYEPVLEAAKVKIDKVDTEWSMLKLEIYTRFHNVRKLTWDLVNSVYFHKYPNILTLVDLVLSLPASSAEAERGFSQLKCTKSQMHAKVKAECMTDLLIIQLNSPDINNFDPRKAIRLWNTRTASSTVDSRPNSDCSSNSESHYESDQNASGDEGVKEYFPTSSGALLQELASLLAINSEFVDWRKFLLLTALPWPIPLEEELLETLQRFKAVDEEQLGTVTFEQYMQVATSQQLAGLWFMGDEDIKIPENPLEPLPFNRQEHLIELDYTQMLLYFACHPDSMEGVYRALSVAIGTHVFQPIKVPAVVAEKVIGFQKQTSIGVWRGCQKTLKF</sequence>
<dbReference type="InterPro" id="IPR027417">
    <property type="entry name" value="P-loop_NTPase"/>
</dbReference>
<organism evidence="4 5">
    <name type="scientific">Camelus dromedarius</name>
    <name type="common">Dromedary</name>
    <name type="synonym">Arabian camel</name>
    <dbReference type="NCBI Taxonomy" id="9838"/>
    <lineage>
        <taxon>Eukaryota</taxon>
        <taxon>Metazoa</taxon>
        <taxon>Chordata</taxon>
        <taxon>Craniata</taxon>
        <taxon>Vertebrata</taxon>
        <taxon>Euteleostomi</taxon>
        <taxon>Mammalia</taxon>
        <taxon>Eutheria</taxon>
        <taxon>Laurasiatheria</taxon>
        <taxon>Artiodactyla</taxon>
        <taxon>Tylopoda</taxon>
        <taxon>Camelidae</taxon>
        <taxon>Camelus</taxon>
    </lineage>
</organism>
<feature type="domain" description="SPEF2 C-terminal" evidence="2">
    <location>
        <begin position="1585"/>
        <end position="1717"/>
    </location>
</feature>
<keyword evidence="5" id="KW-1185">Reference proteome</keyword>
<comment type="caution">
    <text evidence="4">The sequence shown here is derived from an EMBL/GenBank/DDBJ whole genome shotgun (WGS) entry which is preliminary data.</text>
</comment>
<dbReference type="Pfam" id="PF24082">
    <property type="entry name" value="SPEF2_C"/>
    <property type="match status" value="1"/>
</dbReference>
<dbReference type="GO" id="GO:0002177">
    <property type="term" value="C:manchette"/>
    <property type="evidence" value="ECO:0007669"/>
    <property type="project" value="TreeGrafter"/>
</dbReference>
<dbReference type="Gene3D" id="3.40.50.300">
    <property type="entry name" value="P-loop containing nucleotide triphosphate hydrolases"/>
    <property type="match status" value="1"/>
</dbReference>
<feature type="compositionally biased region" description="Basic and acidic residues" evidence="1">
    <location>
        <begin position="345"/>
        <end position="360"/>
    </location>
</feature>
<feature type="compositionally biased region" description="Basic and acidic residues" evidence="1">
    <location>
        <begin position="744"/>
        <end position="756"/>
    </location>
</feature>
<evidence type="ECO:0000259" key="3">
    <source>
        <dbReference type="Pfam" id="PF25431"/>
    </source>
</evidence>
<accession>A0A5N4EEZ3</accession>
<dbReference type="GO" id="GO:0007288">
    <property type="term" value="P:sperm axoneme assembly"/>
    <property type="evidence" value="ECO:0007669"/>
    <property type="project" value="TreeGrafter"/>
</dbReference>
<keyword evidence="4" id="KW-0969">Cilium</keyword>
<dbReference type="PANTHER" id="PTHR14919">
    <property type="entry name" value="KPL2-RELATED"/>
    <property type="match status" value="1"/>
</dbReference>
<dbReference type="Pfam" id="PF25431">
    <property type="entry name" value="zf-C17orf113"/>
    <property type="match status" value="1"/>
</dbReference>
<dbReference type="InterPro" id="IPR057456">
    <property type="entry name" value="Znf_C17orf113"/>
</dbReference>
<gene>
    <name evidence="4" type="ORF">Cadr_000004066</name>
</gene>
<dbReference type="Proteomes" id="UP000299084">
    <property type="component" value="Unassembled WGS sequence"/>
</dbReference>
<reference evidence="4 5" key="1">
    <citation type="journal article" date="2019" name="Mol. Ecol. Resour.">
        <title>Improving Illumina assemblies with Hi-C and long reads: an example with the North African dromedary.</title>
        <authorList>
            <person name="Elbers J.P."/>
            <person name="Rogers M.F."/>
            <person name="Perelman P.L."/>
            <person name="Proskuryakova A.A."/>
            <person name="Serdyukova N.A."/>
            <person name="Johnson W.E."/>
            <person name="Horin P."/>
            <person name="Corander J."/>
            <person name="Murphy D."/>
            <person name="Burger P.A."/>
        </authorList>
    </citation>
    <scope>NUCLEOTIDE SEQUENCE [LARGE SCALE GENOMIC DNA]</scope>
    <source>
        <strain evidence="4">Drom800</strain>
        <tissue evidence="4">Blood</tissue>
    </source>
</reference>